<gene>
    <name evidence="8" type="ORF">JF535_13440</name>
</gene>
<evidence type="ECO:0000259" key="6">
    <source>
        <dbReference type="Pfam" id="PF05175"/>
    </source>
</evidence>
<dbReference type="PANTHER" id="PTHR47816:SF4">
    <property type="entry name" value="RIBOSOMAL RNA SMALL SUBUNIT METHYLTRANSFERASE C"/>
    <property type="match status" value="1"/>
</dbReference>
<comment type="caution">
    <text evidence="8">The sequence shown here is derived from an EMBL/GenBank/DDBJ whole genome shotgun (WGS) entry which is preliminary data.</text>
</comment>
<reference evidence="8 9" key="1">
    <citation type="submission" date="2020-12" db="EMBL/GenBank/DDBJ databases">
        <title>Oil enriched cultivation method for isolating marine PHA-producing bacteria.</title>
        <authorList>
            <person name="Zheng W."/>
            <person name="Yu S."/>
            <person name="Huang Y."/>
        </authorList>
    </citation>
    <scope>NUCLEOTIDE SEQUENCE [LARGE SCALE GENOMIC DNA]</scope>
    <source>
        <strain evidence="8 9">SN0-2</strain>
    </source>
</reference>
<dbReference type="InterPro" id="IPR029063">
    <property type="entry name" value="SAM-dependent_MTases_sf"/>
</dbReference>
<dbReference type="Proteomes" id="UP000664293">
    <property type="component" value="Unassembled WGS sequence"/>
</dbReference>
<keyword evidence="1" id="KW-0963">Cytoplasm</keyword>
<keyword evidence="4" id="KW-0808">Transferase</keyword>
<dbReference type="InterPro" id="IPR007848">
    <property type="entry name" value="Small_mtfrase_dom"/>
</dbReference>
<accession>A0ABS3E963</accession>
<keyword evidence="2" id="KW-0698">rRNA processing</keyword>
<dbReference type="PANTHER" id="PTHR47816">
    <property type="entry name" value="RIBOSOMAL RNA SMALL SUBUNIT METHYLTRANSFERASE C"/>
    <property type="match status" value="1"/>
</dbReference>
<keyword evidence="3 8" id="KW-0489">Methyltransferase</keyword>
<dbReference type="Pfam" id="PF05175">
    <property type="entry name" value="MTS"/>
    <property type="match status" value="1"/>
</dbReference>
<protein>
    <submittedName>
        <fullName evidence="8">Methyltransferase</fullName>
    </submittedName>
</protein>
<evidence type="ECO:0000256" key="5">
    <source>
        <dbReference type="ARBA" id="ARBA00022691"/>
    </source>
</evidence>
<organism evidence="8 9">
    <name type="scientific">Microbulbifer salipaludis</name>
    <dbReference type="NCBI Taxonomy" id="187980"/>
    <lineage>
        <taxon>Bacteria</taxon>
        <taxon>Pseudomonadati</taxon>
        <taxon>Pseudomonadota</taxon>
        <taxon>Gammaproteobacteria</taxon>
        <taxon>Cellvibrionales</taxon>
        <taxon>Microbulbiferaceae</taxon>
        <taxon>Microbulbifer</taxon>
    </lineage>
</organism>
<feature type="domain" description="Methyltransferase small" evidence="6">
    <location>
        <begin position="167"/>
        <end position="339"/>
    </location>
</feature>
<dbReference type="EMBL" id="JAEKJR010000002">
    <property type="protein sequence ID" value="MBN8431853.1"/>
    <property type="molecule type" value="Genomic_DNA"/>
</dbReference>
<dbReference type="InterPro" id="IPR002052">
    <property type="entry name" value="DNA_methylase_N6_adenine_CS"/>
</dbReference>
<dbReference type="Pfam" id="PF08468">
    <property type="entry name" value="MTS_N"/>
    <property type="match status" value="1"/>
</dbReference>
<evidence type="ECO:0000256" key="4">
    <source>
        <dbReference type="ARBA" id="ARBA00022679"/>
    </source>
</evidence>
<name>A0ABS3E963_9GAMM</name>
<evidence type="ECO:0000256" key="3">
    <source>
        <dbReference type="ARBA" id="ARBA00022603"/>
    </source>
</evidence>
<dbReference type="SUPFAM" id="SSF53335">
    <property type="entry name" value="S-adenosyl-L-methionine-dependent methyltransferases"/>
    <property type="match status" value="1"/>
</dbReference>
<keyword evidence="9" id="KW-1185">Reference proteome</keyword>
<evidence type="ECO:0000313" key="8">
    <source>
        <dbReference type="EMBL" id="MBN8431853.1"/>
    </source>
</evidence>
<dbReference type="InterPro" id="IPR013675">
    <property type="entry name" value="Mtase_sm_N"/>
</dbReference>
<evidence type="ECO:0000259" key="7">
    <source>
        <dbReference type="Pfam" id="PF08468"/>
    </source>
</evidence>
<evidence type="ECO:0000256" key="2">
    <source>
        <dbReference type="ARBA" id="ARBA00022552"/>
    </source>
</evidence>
<dbReference type="PROSITE" id="PS00092">
    <property type="entry name" value="N6_MTASE"/>
    <property type="match status" value="1"/>
</dbReference>
<evidence type="ECO:0000256" key="1">
    <source>
        <dbReference type="ARBA" id="ARBA00022490"/>
    </source>
</evidence>
<dbReference type="GO" id="GO:0008168">
    <property type="term" value="F:methyltransferase activity"/>
    <property type="evidence" value="ECO:0007669"/>
    <property type="project" value="UniProtKB-KW"/>
</dbReference>
<feature type="domain" description="Methyltransferase small N-terminal" evidence="7">
    <location>
        <begin position="46"/>
        <end position="120"/>
    </location>
</feature>
<evidence type="ECO:0000313" key="9">
    <source>
        <dbReference type="Proteomes" id="UP000664293"/>
    </source>
</evidence>
<keyword evidence="5" id="KW-0949">S-adenosyl-L-methionine</keyword>
<dbReference type="RefSeq" id="WP_207002990.1">
    <property type="nucleotide sequence ID" value="NZ_JAEKJR010000002.1"/>
</dbReference>
<dbReference type="InterPro" id="IPR046977">
    <property type="entry name" value="RsmC/RlmG"/>
</dbReference>
<proteinExistence type="predicted"/>
<dbReference type="Gene3D" id="3.40.50.150">
    <property type="entry name" value="Vaccinia Virus protein VP39"/>
    <property type="match status" value="2"/>
</dbReference>
<dbReference type="GO" id="GO:0032259">
    <property type="term" value="P:methylation"/>
    <property type="evidence" value="ECO:0007669"/>
    <property type="project" value="UniProtKB-KW"/>
</dbReference>
<sequence length="342" mass="37230">MQTLLSQILSSSDSDTLWVADENSKPLLQAGLNFTGHLLSNRWDITHKALAQGIRAHFCDFDLSVAGSQYSRIIYPVSKEKAAVHHVINQAPTALRNQGELLLLGNKSSGIKTYAQKAAQRFGVEKQLQKHGNDYLSITRSTGTAEGVPLDDSDYPQLRQPEALAGLYSKPGLFGWNKVDTGSALLARHFGDFVTETKEVRAVDLGCGYGYLSSQLAGLLGNSTRLFIEATDNNAAALLACERNFLERGITGRVVAGDAGSEIEGSSADILICNPPFHQGFQVEGDLTDLFLTQAARILRAGRTALFVVNEFIPLGKKAQGLFQQAQLLEKTKGFCIYRLIK</sequence>
<dbReference type="CDD" id="cd02440">
    <property type="entry name" value="AdoMet_MTases"/>
    <property type="match status" value="1"/>
</dbReference>